<organism evidence="3 4">
    <name type="scientific">Rhodocollybia butyracea</name>
    <dbReference type="NCBI Taxonomy" id="206335"/>
    <lineage>
        <taxon>Eukaryota</taxon>
        <taxon>Fungi</taxon>
        <taxon>Dikarya</taxon>
        <taxon>Basidiomycota</taxon>
        <taxon>Agaricomycotina</taxon>
        <taxon>Agaricomycetes</taxon>
        <taxon>Agaricomycetidae</taxon>
        <taxon>Agaricales</taxon>
        <taxon>Marasmiineae</taxon>
        <taxon>Omphalotaceae</taxon>
        <taxon>Rhodocollybia</taxon>
    </lineage>
</organism>
<dbReference type="Proteomes" id="UP000772434">
    <property type="component" value="Unassembled WGS sequence"/>
</dbReference>
<dbReference type="OrthoDB" id="3064165at2759"/>
<keyword evidence="2" id="KW-0732">Signal</keyword>
<keyword evidence="4" id="KW-1185">Reference proteome</keyword>
<feature type="chain" id="PRO_5040137950" evidence="2">
    <location>
        <begin position="22"/>
        <end position="282"/>
    </location>
</feature>
<reference evidence="3" key="1">
    <citation type="submission" date="2020-11" db="EMBL/GenBank/DDBJ databases">
        <authorList>
            <consortium name="DOE Joint Genome Institute"/>
            <person name="Ahrendt S."/>
            <person name="Riley R."/>
            <person name="Andreopoulos W."/>
            <person name="Labutti K."/>
            <person name="Pangilinan J."/>
            <person name="Ruiz-Duenas F.J."/>
            <person name="Barrasa J.M."/>
            <person name="Sanchez-Garcia M."/>
            <person name="Camarero S."/>
            <person name="Miyauchi S."/>
            <person name="Serrano A."/>
            <person name="Linde D."/>
            <person name="Babiker R."/>
            <person name="Drula E."/>
            <person name="Ayuso-Fernandez I."/>
            <person name="Pacheco R."/>
            <person name="Padilla G."/>
            <person name="Ferreira P."/>
            <person name="Barriuso J."/>
            <person name="Kellner H."/>
            <person name="Castanera R."/>
            <person name="Alfaro M."/>
            <person name="Ramirez L."/>
            <person name="Pisabarro A.G."/>
            <person name="Kuo A."/>
            <person name="Tritt A."/>
            <person name="Lipzen A."/>
            <person name="He G."/>
            <person name="Yan M."/>
            <person name="Ng V."/>
            <person name="Cullen D."/>
            <person name="Martin F."/>
            <person name="Rosso M.-N."/>
            <person name="Henrissat B."/>
            <person name="Hibbett D."/>
            <person name="Martinez A.T."/>
            <person name="Grigoriev I.V."/>
        </authorList>
    </citation>
    <scope>NUCLEOTIDE SEQUENCE</scope>
    <source>
        <strain evidence="3">AH 40177</strain>
    </source>
</reference>
<protein>
    <submittedName>
        <fullName evidence="3">Uncharacterized protein</fullName>
    </submittedName>
</protein>
<evidence type="ECO:0000256" key="2">
    <source>
        <dbReference type="SAM" id="SignalP"/>
    </source>
</evidence>
<dbReference type="EMBL" id="JADNRY010000024">
    <property type="protein sequence ID" value="KAF9072513.1"/>
    <property type="molecule type" value="Genomic_DNA"/>
</dbReference>
<evidence type="ECO:0000313" key="3">
    <source>
        <dbReference type="EMBL" id="KAF9072513.1"/>
    </source>
</evidence>
<gene>
    <name evidence="3" type="ORF">BDP27DRAFT_1400911</name>
</gene>
<evidence type="ECO:0000256" key="1">
    <source>
        <dbReference type="SAM" id="MobiDB-lite"/>
    </source>
</evidence>
<name>A0A9P5UBV5_9AGAR</name>
<sequence length="282" mass="31491">MIQSSLLISCWFLFFLSSCLPFLSVLSKGLDIFGQMGTDFNVGFHAIFIIWANTLQMTSFPALNNVVEVQTKADLKSLLQKAYLVDEEEESKLSAMEDELLQDILPHNLPRASSKANKKPNRRNINQAKRCWLEIAASGHPRGAGVGFNKNVLRSEPVEADVLTENLPVAEGAFIGVNADFWGAKVPQTLEKLLRDSMQLIKFEAGYALVVRLQLLSLTQSFAFRKSVPITDGVRRLSAVMIYGPVDPSYLRAIQDMGDVKSHDSGKTTMHSNWTKRPQYQV</sequence>
<evidence type="ECO:0000313" key="4">
    <source>
        <dbReference type="Proteomes" id="UP000772434"/>
    </source>
</evidence>
<accession>A0A9P5UBV5</accession>
<dbReference type="AlphaFoldDB" id="A0A9P5UBV5"/>
<feature type="signal peptide" evidence="2">
    <location>
        <begin position="1"/>
        <end position="21"/>
    </location>
</feature>
<feature type="region of interest" description="Disordered" evidence="1">
    <location>
        <begin position="262"/>
        <end position="282"/>
    </location>
</feature>
<comment type="caution">
    <text evidence="3">The sequence shown here is derived from an EMBL/GenBank/DDBJ whole genome shotgun (WGS) entry which is preliminary data.</text>
</comment>
<feature type="compositionally biased region" description="Polar residues" evidence="1">
    <location>
        <begin position="267"/>
        <end position="282"/>
    </location>
</feature>
<proteinExistence type="predicted"/>